<comment type="caution">
    <text evidence="2">The sequence shown here is derived from an EMBL/GenBank/DDBJ whole genome shotgun (WGS) entry which is preliminary data.</text>
</comment>
<protein>
    <submittedName>
        <fullName evidence="2">Acyl carrier protein</fullName>
    </submittedName>
</protein>
<evidence type="ECO:0000313" key="3">
    <source>
        <dbReference type="Proteomes" id="UP001519291"/>
    </source>
</evidence>
<dbReference type="SUPFAM" id="SSF47336">
    <property type="entry name" value="ACP-like"/>
    <property type="match status" value="1"/>
</dbReference>
<feature type="domain" description="Carrier" evidence="1">
    <location>
        <begin position="11"/>
        <end position="72"/>
    </location>
</feature>
<dbReference type="GeneID" id="91572836"/>
<keyword evidence="3" id="KW-1185">Reference proteome</keyword>
<gene>
    <name evidence="2" type="ORF">JO379_005992</name>
</gene>
<dbReference type="Gene3D" id="1.10.1200.10">
    <property type="entry name" value="ACP-like"/>
    <property type="match status" value="1"/>
</dbReference>
<reference evidence="2 3" key="1">
    <citation type="submission" date="2021-03" db="EMBL/GenBank/DDBJ databases">
        <title>Sequencing the genomes of 1000 actinobacteria strains.</title>
        <authorList>
            <person name="Klenk H.-P."/>
        </authorList>
    </citation>
    <scope>NUCLEOTIDE SEQUENCE [LARGE SCALE GENOMIC DNA]</scope>
    <source>
        <strain evidence="2 3">DSM 41480</strain>
    </source>
</reference>
<organism evidence="2 3">
    <name type="scientific">Streptomyces syringium</name>
    <dbReference type="NCBI Taxonomy" id="76729"/>
    <lineage>
        <taxon>Bacteria</taxon>
        <taxon>Bacillati</taxon>
        <taxon>Actinomycetota</taxon>
        <taxon>Actinomycetes</taxon>
        <taxon>Kitasatosporales</taxon>
        <taxon>Streptomycetaceae</taxon>
        <taxon>Streptomyces</taxon>
    </lineage>
</organism>
<evidence type="ECO:0000259" key="1">
    <source>
        <dbReference type="Pfam" id="PF00550"/>
    </source>
</evidence>
<evidence type="ECO:0000313" key="2">
    <source>
        <dbReference type="EMBL" id="MBP2406523.1"/>
    </source>
</evidence>
<dbReference type="InterPro" id="IPR036736">
    <property type="entry name" value="ACP-like_sf"/>
</dbReference>
<accession>A0ABS4YCK5</accession>
<name>A0ABS4YCK5_9ACTN</name>
<dbReference type="Pfam" id="PF00550">
    <property type="entry name" value="PP-binding"/>
    <property type="match status" value="1"/>
</dbReference>
<dbReference type="InterPro" id="IPR009081">
    <property type="entry name" value="PP-bd_ACP"/>
</dbReference>
<dbReference type="RefSeq" id="WP_209517893.1">
    <property type="nucleotide sequence ID" value="NZ_JAGIOH010000001.1"/>
</dbReference>
<dbReference type="EMBL" id="JAGIOH010000001">
    <property type="protein sequence ID" value="MBP2406523.1"/>
    <property type="molecule type" value="Genomic_DNA"/>
</dbReference>
<proteinExistence type="predicted"/>
<sequence length="88" mass="8996">MPGVYDAVFGVLTGTLAVPPAEVGPQRQLDALHLDSLARAELALTLKELLGVPCSDHDVPATATVGGLAALLDDRLADRTRAPGGEAP</sequence>
<dbReference type="Proteomes" id="UP001519291">
    <property type="component" value="Unassembled WGS sequence"/>
</dbReference>